<dbReference type="GO" id="GO:0016757">
    <property type="term" value="F:glycosyltransferase activity"/>
    <property type="evidence" value="ECO:0007669"/>
    <property type="project" value="InterPro"/>
</dbReference>
<sequence length="407" mass="45302">MYVGIMHYAAPPVVGGVESVLFSHAQCISNGGHTVRIIAGRGETLDARCPVELVPLIDSRHPRVLNVKASLDTGTVPDDFAILVDQIQHELERIMSGMDVIIAHNIASLNKNLALTAALFNLSQKTESPRIILWHHDFAWTTPRYQPELYDGYPWDLLRTAWPGVTQVVVSEERRKEYSSLTRLSPDAIHVIPAGIDLSGFLALNKQVTTLANQLDLFHAAPLLLTPVRITKRKNLELAIETTTHLREHLPSAQLVITGPLGAHNPANQEYLKKLISLRKMMGVTGSVHLMAEHIPEGLEMESVASFYRLADALLLPSREEGFGIPILEAGMSKIPVFCSDLPPLRALAGPWAHYFDPDDKPGKIARMITQVLTESPQYNLRINIRNSFTWEAIYQTKILPLLKKVK</sequence>
<reference evidence="3 4" key="1">
    <citation type="submission" date="2015-07" db="EMBL/GenBank/DDBJ databases">
        <title>Genome sequence of Leptolinea tardivitalis DSM 16556.</title>
        <authorList>
            <person name="Hemp J."/>
            <person name="Ward L.M."/>
            <person name="Pace L.A."/>
            <person name="Fischer W.W."/>
        </authorList>
    </citation>
    <scope>NUCLEOTIDE SEQUENCE [LARGE SCALE GENOMIC DNA]</scope>
    <source>
        <strain evidence="3 4">YMTK-2</strain>
    </source>
</reference>
<protein>
    <recommendedName>
        <fullName evidence="5">Glycosyl transferase family 1 domain-containing protein</fullName>
    </recommendedName>
</protein>
<dbReference type="OrthoDB" id="9775911at2"/>
<keyword evidence="4" id="KW-1185">Reference proteome</keyword>
<dbReference type="AlphaFoldDB" id="A0A0P6X2C1"/>
<dbReference type="PANTHER" id="PTHR46401">
    <property type="entry name" value="GLYCOSYLTRANSFERASE WBBK-RELATED"/>
    <property type="match status" value="1"/>
</dbReference>
<organism evidence="3 4">
    <name type="scientific">Leptolinea tardivitalis</name>
    <dbReference type="NCBI Taxonomy" id="229920"/>
    <lineage>
        <taxon>Bacteria</taxon>
        <taxon>Bacillati</taxon>
        <taxon>Chloroflexota</taxon>
        <taxon>Anaerolineae</taxon>
        <taxon>Anaerolineales</taxon>
        <taxon>Anaerolineaceae</taxon>
        <taxon>Leptolinea</taxon>
    </lineage>
</organism>
<dbReference type="RefSeq" id="WP_062420658.1">
    <property type="nucleotide sequence ID" value="NZ_BBYA01000003.1"/>
</dbReference>
<comment type="caution">
    <text evidence="3">The sequence shown here is derived from an EMBL/GenBank/DDBJ whole genome shotgun (WGS) entry which is preliminary data.</text>
</comment>
<proteinExistence type="predicted"/>
<evidence type="ECO:0008006" key="5">
    <source>
        <dbReference type="Google" id="ProtNLM"/>
    </source>
</evidence>
<dbReference type="PANTHER" id="PTHR46401:SF8">
    <property type="entry name" value="BLL6006 PROTEIN"/>
    <property type="match status" value="1"/>
</dbReference>
<dbReference type="Pfam" id="PF00534">
    <property type="entry name" value="Glycos_transf_1"/>
    <property type="match status" value="1"/>
</dbReference>
<dbReference type="SUPFAM" id="SSF53756">
    <property type="entry name" value="UDP-Glycosyltransferase/glycogen phosphorylase"/>
    <property type="match status" value="1"/>
</dbReference>
<evidence type="ECO:0000313" key="4">
    <source>
        <dbReference type="Proteomes" id="UP000050430"/>
    </source>
</evidence>
<dbReference type="EMBL" id="LGCK01000001">
    <property type="protein sequence ID" value="KPL75132.1"/>
    <property type="molecule type" value="Genomic_DNA"/>
</dbReference>
<accession>A0A0P6X2C1</accession>
<feature type="domain" description="Glycosyltransferase subfamily 4-like N-terminal" evidence="2">
    <location>
        <begin position="14"/>
        <end position="199"/>
    </location>
</feature>
<dbReference type="Gene3D" id="3.40.50.2000">
    <property type="entry name" value="Glycogen Phosphorylase B"/>
    <property type="match status" value="2"/>
</dbReference>
<dbReference type="InterPro" id="IPR028098">
    <property type="entry name" value="Glyco_trans_4-like_N"/>
</dbReference>
<dbReference type="InterPro" id="IPR001296">
    <property type="entry name" value="Glyco_trans_1"/>
</dbReference>
<feature type="domain" description="Glycosyl transferase family 1" evidence="1">
    <location>
        <begin position="214"/>
        <end position="379"/>
    </location>
</feature>
<dbReference type="Proteomes" id="UP000050430">
    <property type="component" value="Unassembled WGS sequence"/>
</dbReference>
<gene>
    <name evidence="3" type="ORF">ADM99_00495</name>
</gene>
<dbReference type="STRING" id="229920.ADM99_00495"/>
<evidence type="ECO:0000259" key="2">
    <source>
        <dbReference type="Pfam" id="PF13439"/>
    </source>
</evidence>
<name>A0A0P6X2C1_9CHLR</name>
<evidence type="ECO:0000259" key="1">
    <source>
        <dbReference type="Pfam" id="PF00534"/>
    </source>
</evidence>
<evidence type="ECO:0000313" key="3">
    <source>
        <dbReference type="EMBL" id="KPL75132.1"/>
    </source>
</evidence>
<dbReference type="Pfam" id="PF13439">
    <property type="entry name" value="Glyco_transf_4"/>
    <property type="match status" value="1"/>
</dbReference>